<proteinExistence type="predicted"/>
<accession>A0A4Y4C668</accession>
<feature type="domain" description="DUF1989" evidence="2">
    <location>
        <begin position="60"/>
        <end position="227"/>
    </location>
</feature>
<reference evidence="3 4" key="1">
    <citation type="submission" date="2019-06" db="EMBL/GenBank/DDBJ databases">
        <title>Whole genome shotgun sequence of Corynebacterium variabile NBRC 15286.</title>
        <authorList>
            <person name="Hosoyama A."/>
            <person name="Uohara A."/>
            <person name="Ohji S."/>
            <person name="Ichikawa N."/>
        </authorList>
    </citation>
    <scope>NUCLEOTIDE SEQUENCE [LARGE SCALE GENOMIC DNA]</scope>
    <source>
        <strain evidence="3 4">NBRC 15286</strain>
    </source>
</reference>
<dbReference type="AlphaFoldDB" id="A0A4Y4C668"/>
<dbReference type="RefSeq" id="WP_244938234.1">
    <property type="nucleotide sequence ID" value="NZ_BJNT01000015.1"/>
</dbReference>
<dbReference type="Proteomes" id="UP000319986">
    <property type="component" value="Unassembled WGS sequence"/>
</dbReference>
<evidence type="ECO:0000313" key="3">
    <source>
        <dbReference type="EMBL" id="GEC86623.1"/>
    </source>
</evidence>
<sequence>MNTPQTEGPRDLHTTDSLSSARDDARSQEGQLRDWMPYLPASASPFCPEDVDPDTLTWAETVAPGGYTHKVIARGTRLRFEDVDGEACAHVVLYNALEPWERYNAADSVKIPWQAYLSTGHPLLSGDGRVLATVAADTSGHHDTFCGTMTTAQTAGKYGDAAIHGIYPAGTALLEQAGAKHGLSERDIPPSVSFFKGVDVAEDGALTFHSGAGAGATLDLVAELPLIVLIANSPHPLDPRPDYVSGALRVHAWRSTPTGADSGFFTTSPERHRAYLNSIDYAEARGL</sequence>
<dbReference type="GeneID" id="82888073"/>
<evidence type="ECO:0000256" key="1">
    <source>
        <dbReference type="SAM" id="MobiDB-lite"/>
    </source>
</evidence>
<dbReference type="NCBIfam" id="TIGR03425">
    <property type="entry name" value="urea_degr_2"/>
    <property type="match status" value="1"/>
</dbReference>
<dbReference type="PANTHER" id="PTHR31527:SF0">
    <property type="entry name" value="RE64534P"/>
    <property type="match status" value="1"/>
</dbReference>
<dbReference type="EMBL" id="BJNT01000015">
    <property type="protein sequence ID" value="GEC86623.1"/>
    <property type="molecule type" value="Genomic_DNA"/>
</dbReference>
<organism evidence="3 4">
    <name type="scientific">Corynebacterium variabile</name>
    <dbReference type="NCBI Taxonomy" id="1727"/>
    <lineage>
        <taxon>Bacteria</taxon>
        <taxon>Bacillati</taxon>
        <taxon>Actinomycetota</taxon>
        <taxon>Actinomycetes</taxon>
        <taxon>Mycobacteriales</taxon>
        <taxon>Corynebacteriaceae</taxon>
        <taxon>Corynebacterium</taxon>
    </lineage>
</organism>
<dbReference type="Pfam" id="PF09347">
    <property type="entry name" value="DUF1989"/>
    <property type="match status" value="1"/>
</dbReference>
<comment type="caution">
    <text evidence="3">The sequence shown here is derived from an EMBL/GenBank/DDBJ whole genome shotgun (WGS) entry which is preliminary data.</text>
</comment>
<dbReference type="PANTHER" id="PTHR31527">
    <property type="entry name" value="RE64534P"/>
    <property type="match status" value="1"/>
</dbReference>
<feature type="region of interest" description="Disordered" evidence="1">
    <location>
        <begin position="1"/>
        <end position="34"/>
    </location>
</feature>
<evidence type="ECO:0000259" key="2">
    <source>
        <dbReference type="Pfam" id="PF09347"/>
    </source>
</evidence>
<gene>
    <name evidence="3" type="ORF">CVA01_19370</name>
</gene>
<protein>
    <submittedName>
        <fullName evidence="3">Urea carboxylase</fullName>
    </submittedName>
</protein>
<evidence type="ECO:0000313" key="4">
    <source>
        <dbReference type="Proteomes" id="UP000319986"/>
    </source>
</evidence>
<name>A0A4Y4C668_9CORY</name>
<dbReference type="InterPro" id="IPR017792">
    <property type="entry name" value="UAAP1"/>
</dbReference>
<dbReference type="InterPro" id="IPR018959">
    <property type="entry name" value="DUF1989"/>
</dbReference>